<accession>A0A5N5H8D4</accession>
<protein>
    <submittedName>
        <fullName evidence="1">Uncharacterized protein</fullName>
    </submittedName>
</protein>
<evidence type="ECO:0000313" key="1">
    <source>
        <dbReference type="EMBL" id="KAB2622392.1"/>
    </source>
</evidence>
<gene>
    <name evidence="1" type="ORF">D8674_024574</name>
</gene>
<dbReference type="Proteomes" id="UP000327157">
    <property type="component" value="Chromosome 4"/>
</dbReference>
<evidence type="ECO:0000313" key="2">
    <source>
        <dbReference type="Proteomes" id="UP000327157"/>
    </source>
</evidence>
<comment type="caution">
    <text evidence="1">The sequence shown here is derived from an EMBL/GenBank/DDBJ whole genome shotgun (WGS) entry which is preliminary data.</text>
</comment>
<dbReference type="EMBL" id="SMOL01000231">
    <property type="protein sequence ID" value="KAB2622392.1"/>
    <property type="molecule type" value="Genomic_DNA"/>
</dbReference>
<organism evidence="1 2">
    <name type="scientific">Pyrus ussuriensis x Pyrus communis</name>
    <dbReference type="NCBI Taxonomy" id="2448454"/>
    <lineage>
        <taxon>Eukaryota</taxon>
        <taxon>Viridiplantae</taxon>
        <taxon>Streptophyta</taxon>
        <taxon>Embryophyta</taxon>
        <taxon>Tracheophyta</taxon>
        <taxon>Spermatophyta</taxon>
        <taxon>Magnoliopsida</taxon>
        <taxon>eudicotyledons</taxon>
        <taxon>Gunneridae</taxon>
        <taxon>Pentapetalae</taxon>
        <taxon>rosids</taxon>
        <taxon>fabids</taxon>
        <taxon>Rosales</taxon>
        <taxon>Rosaceae</taxon>
        <taxon>Amygdaloideae</taxon>
        <taxon>Maleae</taxon>
        <taxon>Pyrus</taxon>
    </lineage>
</organism>
<keyword evidence="2" id="KW-1185">Reference proteome</keyword>
<name>A0A5N5H8D4_9ROSA</name>
<reference evidence="1 2" key="1">
    <citation type="submission" date="2019-09" db="EMBL/GenBank/DDBJ databases">
        <authorList>
            <person name="Ou C."/>
        </authorList>
    </citation>
    <scope>NUCLEOTIDE SEQUENCE [LARGE SCALE GENOMIC DNA]</scope>
    <source>
        <strain evidence="1">S2</strain>
        <tissue evidence="1">Leaf</tissue>
    </source>
</reference>
<reference evidence="1 2" key="3">
    <citation type="submission" date="2019-11" db="EMBL/GenBank/DDBJ databases">
        <title>A de novo genome assembly of a pear dwarfing rootstock.</title>
        <authorList>
            <person name="Wang F."/>
            <person name="Wang J."/>
            <person name="Li S."/>
            <person name="Zhang Y."/>
            <person name="Fang M."/>
            <person name="Ma L."/>
            <person name="Zhao Y."/>
            <person name="Jiang S."/>
        </authorList>
    </citation>
    <scope>NUCLEOTIDE SEQUENCE [LARGE SCALE GENOMIC DNA]</scope>
    <source>
        <strain evidence="1">S2</strain>
        <tissue evidence="1">Leaf</tissue>
    </source>
</reference>
<reference evidence="2" key="2">
    <citation type="submission" date="2019-10" db="EMBL/GenBank/DDBJ databases">
        <title>A de novo genome assembly of a pear dwarfing rootstock.</title>
        <authorList>
            <person name="Wang F."/>
            <person name="Wang J."/>
            <person name="Li S."/>
            <person name="Zhang Y."/>
            <person name="Fang M."/>
            <person name="Ma L."/>
            <person name="Zhao Y."/>
            <person name="Jiang S."/>
        </authorList>
    </citation>
    <scope>NUCLEOTIDE SEQUENCE [LARGE SCALE GENOMIC DNA]</scope>
</reference>
<dbReference type="AlphaFoldDB" id="A0A5N5H8D4"/>
<sequence length="110" mass="12278">MVSRVSVDNGLRINVLIMDVAEKMGILDNINKGKTTIHTFNGALVRSVRTVKFAFQAEPYNHLLPSATLLQKEVKEIKGYQSAVGCYNVKRMKLIQKGEQSSSTFMDKST</sequence>
<proteinExistence type="predicted"/>